<name>A0A8B9Z0Z8_9AVES</name>
<organism evidence="4 5">
    <name type="scientific">Buteo japonicus</name>
    <dbReference type="NCBI Taxonomy" id="224669"/>
    <lineage>
        <taxon>Eukaryota</taxon>
        <taxon>Metazoa</taxon>
        <taxon>Chordata</taxon>
        <taxon>Craniata</taxon>
        <taxon>Vertebrata</taxon>
        <taxon>Euteleostomi</taxon>
        <taxon>Archelosauria</taxon>
        <taxon>Archosauria</taxon>
        <taxon>Dinosauria</taxon>
        <taxon>Saurischia</taxon>
        <taxon>Theropoda</taxon>
        <taxon>Coelurosauria</taxon>
        <taxon>Aves</taxon>
        <taxon>Neognathae</taxon>
        <taxon>Neoaves</taxon>
        <taxon>Telluraves</taxon>
        <taxon>Accipitrimorphae</taxon>
        <taxon>Accipitriformes</taxon>
        <taxon>Accipitridae</taxon>
        <taxon>Accipitrinae</taxon>
        <taxon>Buteo</taxon>
    </lineage>
</organism>
<dbReference type="Proteomes" id="UP000694555">
    <property type="component" value="Unplaced"/>
</dbReference>
<accession>A0A8B9Z0Z8</accession>
<dbReference type="PANTHER" id="PTHR46908">
    <property type="entry name" value="CUBILIN-LIKE PROTEIN"/>
    <property type="match status" value="1"/>
</dbReference>
<dbReference type="CDD" id="cd00041">
    <property type="entry name" value="CUB"/>
    <property type="match status" value="1"/>
</dbReference>
<proteinExistence type="predicted"/>
<dbReference type="AlphaFoldDB" id="A0A8B9Z0Z8"/>
<evidence type="ECO:0000313" key="5">
    <source>
        <dbReference type="Proteomes" id="UP000694555"/>
    </source>
</evidence>
<reference evidence="4" key="1">
    <citation type="submission" date="2025-08" db="UniProtKB">
        <authorList>
            <consortium name="Ensembl"/>
        </authorList>
    </citation>
    <scope>IDENTIFICATION</scope>
</reference>
<dbReference type="InterPro" id="IPR035914">
    <property type="entry name" value="Sperma_CUB_dom_sf"/>
</dbReference>
<evidence type="ECO:0000259" key="3">
    <source>
        <dbReference type="PROSITE" id="PS01180"/>
    </source>
</evidence>
<dbReference type="Ensembl" id="ENSBJAT00000000330.1">
    <property type="protein sequence ID" value="ENSBJAP00000000320.1"/>
    <property type="gene ID" value="ENSBJAG00000000298.1"/>
</dbReference>
<dbReference type="InterPro" id="IPR052129">
    <property type="entry name" value="Spermadhesin-Link_domain"/>
</dbReference>
<dbReference type="PROSITE" id="PS01180">
    <property type="entry name" value="CUB"/>
    <property type="match status" value="1"/>
</dbReference>
<evidence type="ECO:0000256" key="1">
    <source>
        <dbReference type="ARBA" id="ARBA00023157"/>
    </source>
</evidence>
<dbReference type="Pfam" id="PF00431">
    <property type="entry name" value="CUB"/>
    <property type="match status" value="1"/>
</dbReference>
<keyword evidence="5" id="KW-1185">Reference proteome</keyword>
<dbReference type="PANTHER" id="PTHR46908:SF8">
    <property type="entry name" value="C-TYPE LECTIN DOMAIN-CONTAINING PROTEIN"/>
    <property type="match status" value="1"/>
</dbReference>
<dbReference type="InterPro" id="IPR000859">
    <property type="entry name" value="CUB_dom"/>
</dbReference>
<evidence type="ECO:0000313" key="4">
    <source>
        <dbReference type="Ensembl" id="ENSBJAP00000000320.1"/>
    </source>
</evidence>
<dbReference type="SMART" id="SM00042">
    <property type="entry name" value="CUB"/>
    <property type="match status" value="1"/>
</dbReference>
<dbReference type="Gene3D" id="2.60.120.290">
    <property type="entry name" value="Spermadhesin, CUB domain"/>
    <property type="match status" value="1"/>
</dbReference>
<reference evidence="4" key="2">
    <citation type="submission" date="2025-09" db="UniProtKB">
        <authorList>
            <consortium name="Ensembl"/>
        </authorList>
    </citation>
    <scope>IDENTIFICATION</scope>
</reference>
<keyword evidence="1" id="KW-1015">Disulfide bond</keyword>
<sequence length="160" mass="18431">MRLIQVKYNFVEVTVRKFSSISFSSTLFLWWLILKFLWDAAESLLPWKLSKQSVGRLEQNMAYCSILCSQFSATATSKTNKTSVVKTLSAERFYHVMQNHRCRYDYVEVYDGPPHSSPLLGRLCSGSFPTYISSSNMMTVRFHSDSRYTFRGFQCQAGLG</sequence>
<comment type="caution">
    <text evidence="2">Lacks conserved residue(s) required for the propagation of feature annotation.</text>
</comment>
<feature type="domain" description="CUB" evidence="3">
    <location>
        <begin position="88"/>
        <end position="160"/>
    </location>
</feature>
<protein>
    <recommendedName>
        <fullName evidence="3">CUB domain-containing protein</fullName>
    </recommendedName>
</protein>
<evidence type="ECO:0000256" key="2">
    <source>
        <dbReference type="PROSITE-ProRule" id="PRU00059"/>
    </source>
</evidence>
<dbReference type="SUPFAM" id="SSF49854">
    <property type="entry name" value="Spermadhesin, CUB domain"/>
    <property type="match status" value="1"/>
</dbReference>